<evidence type="ECO:0000313" key="2">
    <source>
        <dbReference type="EMBL" id="KAH9412709.1"/>
    </source>
</evidence>
<evidence type="ECO:0000313" key="3">
    <source>
        <dbReference type="Proteomes" id="UP000887458"/>
    </source>
</evidence>
<reference evidence="2 3" key="2">
    <citation type="journal article" date="2022" name="Mol. Biol. Evol.">
        <title>Comparative Genomics Reveals Insights into the Divergent Evolution of Astigmatic Mites and Household Pest Adaptations.</title>
        <authorList>
            <person name="Xiong Q."/>
            <person name="Wan A.T."/>
            <person name="Liu X."/>
            <person name="Fung C.S."/>
            <person name="Xiao X."/>
            <person name="Malainual N."/>
            <person name="Hou J."/>
            <person name="Wang L."/>
            <person name="Wang M."/>
            <person name="Yang K.Y."/>
            <person name="Cui Y."/>
            <person name="Leung E.L."/>
            <person name="Nong W."/>
            <person name="Shin S.K."/>
            <person name="Au S.W."/>
            <person name="Jeong K.Y."/>
            <person name="Chew F.T."/>
            <person name="Hui J.H."/>
            <person name="Leung T.F."/>
            <person name="Tungtrongchitr A."/>
            <person name="Zhong N."/>
            <person name="Liu Z."/>
            <person name="Tsui S.K."/>
        </authorList>
    </citation>
    <scope>NUCLEOTIDE SEQUENCE [LARGE SCALE GENOMIC DNA]</scope>
    <source>
        <strain evidence="2">Derp</strain>
    </source>
</reference>
<organism evidence="2 3">
    <name type="scientific">Dermatophagoides pteronyssinus</name>
    <name type="common">European house dust mite</name>
    <dbReference type="NCBI Taxonomy" id="6956"/>
    <lineage>
        <taxon>Eukaryota</taxon>
        <taxon>Metazoa</taxon>
        <taxon>Ecdysozoa</taxon>
        <taxon>Arthropoda</taxon>
        <taxon>Chelicerata</taxon>
        <taxon>Arachnida</taxon>
        <taxon>Acari</taxon>
        <taxon>Acariformes</taxon>
        <taxon>Sarcoptiformes</taxon>
        <taxon>Astigmata</taxon>
        <taxon>Psoroptidia</taxon>
        <taxon>Analgoidea</taxon>
        <taxon>Pyroglyphidae</taxon>
        <taxon>Dermatophagoidinae</taxon>
        <taxon>Dermatophagoides</taxon>
    </lineage>
</organism>
<sequence>MHAKGIAILLQLFAIFQSNERFPYVDAFVVVIVAVRLNNDVGSHLVSRKSSSHCGILNRVTRLRLSPERYFQRLNILYANGIHNSIAALNI</sequence>
<keyword evidence="1" id="KW-0732">Signal</keyword>
<feature type="chain" id="PRO_5047127168" description="Secreted protein" evidence="1">
    <location>
        <begin position="28"/>
        <end position="91"/>
    </location>
</feature>
<accession>A0ABQ8IQX1</accession>
<gene>
    <name evidence="2" type="ORF">DERP_006676</name>
</gene>
<comment type="caution">
    <text evidence="2">The sequence shown here is derived from an EMBL/GenBank/DDBJ whole genome shotgun (WGS) entry which is preliminary data.</text>
</comment>
<dbReference type="EMBL" id="NJHN03000129">
    <property type="protein sequence ID" value="KAH9412709.1"/>
    <property type="molecule type" value="Genomic_DNA"/>
</dbReference>
<protein>
    <recommendedName>
        <fullName evidence="4">Secreted protein</fullName>
    </recommendedName>
</protein>
<proteinExistence type="predicted"/>
<evidence type="ECO:0000256" key="1">
    <source>
        <dbReference type="SAM" id="SignalP"/>
    </source>
</evidence>
<keyword evidence="3" id="KW-1185">Reference proteome</keyword>
<dbReference type="Proteomes" id="UP000887458">
    <property type="component" value="Unassembled WGS sequence"/>
</dbReference>
<reference evidence="2 3" key="1">
    <citation type="journal article" date="2018" name="J. Allergy Clin. Immunol.">
        <title>High-quality assembly of Dermatophagoides pteronyssinus genome and transcriptome reveals a wide range of novel allergens.</title>
        <authorList>
            <person name="Liu X.Y."/>
            <person name="Yang K.Y."/>
            <person name="Wang M.Q."/>
            <person name="Kwok J.S."/>
            <person name="Zeng X."/>
            <person name="Yang Z."/>
            <person name="Xiao X.J."/>
            <person name="Lau C.P."/>
            <person name="Li Y."/>
            <person name="Huang Z.M."/>
            <person name="Ba J.G."/>
            <person name="Yim A.K."/>
            <person name="Ouyang C.Y."/>
            <person name="Ngai S.M."/>
            <person name="Chan T.F."/>
            <person name="Leung E.L."/>
            <person name="Liu L."/>
            <person name="Liu Z.G."/>
            <person name="Tsui S.K."/>
        </authorList>
    </citation>
    <scope>NUCLEOTIDE SEQUENCE [LARGE SCALE GENOMIC DNA]</scope>
    <source>
        <strain evidence="2">Derp</strain>
    </source>
</reference>
<name>A0ABQ8IQX1_DERPT</name>
<feature type="signal peptide" evidence="1">
    <location>
        <begin position="1"/>
        <end position="27"/>
    </location>
</feature>
<evidence type="ECO:0008006" key="4">
    <source>
        <dbReference type="Google" id="ProtNLM"/>
    </source>
</evidence>